<geneLocation type="plasmid" evidence="2">
    <name>pnpa70</name>
</geneLocation>
<dbReference type="Proteomes" id="UP000307562">
    <property type="component" value="Plasmid pNPA70"/>
</dbReference>
<dbReference type="AlphaFoldDB" id="A0A4V1IFK1"/>
<evidence type="ECO:0000313" key="1">
    <source>
        <dbReference type="EMBL" id="QCW05274.1"/>
    </source>
</evidence>
<keyword evidence="2" id="KW-1185">Reference proteome</keyword>
<evidence type="ECO:0000313" key="2">
    <source>
        <dbReference type="Proteomes" id="UP000307562"/>
    </source>
</evidence>
<dbReference type="EMBL" id="CP040639">
    <property type="protein sequence ID" value="QCW05274.1"/>
    <property type="molecule type" value="Genomic_DNA"/>
</dbReference>
<dbReference type="KEGG" id="npl:FGF80_18700"/>
<name>A0A4V1IFK1_9EURY</name>
<proteinExistence type="predicted"/>
<reference evidence="2" key="1">
    <citation type="submission" date="2019-05" db="EMBL/GenBank/DDBJ databases">
        <title>Complete Genome Sequence and Methylation Pattern of the Halophilic Archaeon Natrinema pallidum BOL6-1.</title>
        <authorList>
            <person name="DasSarma P."/>
            <person name="DasSarma B.P."/>
            <person name="DasSarma S.L."/>
            <person name="Martinez F.L."/>
            <person name="Guzman D."/>
            <person name="Roberts R.J."/>
            <person name="DasSarma S."/>
        </authorList>
    </citation>
    <scope>NUCLEOTIDE SEQUENCE [LARGE SCALE GENOMIC DNA]</scope>
    <source>
        <strain evidence="2">BOL6-1</strain>
        <plasmid evidence="2">pnpa70</plasmid>
    </source>
</reference>
<dbReference type="GeneID" id="96158170"/>
<organism evidence="1 2">
    <name type="scientific">Natrinema pallidum</name>
    <dbReference type="NCBI Taxonomy" id="69527"/>
    <lineage>
        <taxon>Archaea</taxon>
        <taxon>Methanobacteriati</taxon>
        <taxon>Methanobacteriota</taxon>
        <taxon>Stenosarchaea group</taxon>
        <taxon>Halobacteria</taxon>
        <taxon>Halobacteriales</taxon>
        <taxon>Natrialbaceae</taxon>
        <taxon>Natrinema</taxon>
    </lineage>
</organism>
<gene>
    <name evidence="1" type="ORF">FGF80_18700</name>
</gene>
<dbReference type="RefSeq" id="WP_138655731.1">
    <property type="nucleotide sequence ID" value="NZ_CP040639.1"/>
</dbReference>
<protein>
    <submittedName>
        <fullName evidence="1">Uncharacterized protein</fullName>
    </submittedName>
</protein>
<accession>A0A4V1IFK1</accession>
<keyword evidence="1" id="KW-0614">Plasmid</keyword>
<sequence length="186" mass="21094">MVNPNTIPDGRYTNLYCPECQAHPNNIETHRERDGWYSLRHPYCKSSLNAVVDDADEPVSTHRPPDDTFDERLFETDEPAYPTDANGRPVAQILPIGPLPIAPAYRCRDCGRETPGPGYGYPRCWDCGSEDFETVALERGRLSPIQGQACRHVWLQYLLEPPSLHTCPVCETQQNTRVARIVNRDD</sequence>